<evidence type="ECO:0000256" key="6">
    <source>
        <dbReference type="ARBA" id="ARBA00022723"/>
    </source>
</evidence>
<keyword evidence="9" id="KW-0411">Iron-sulfur</keyword>
<sequence length="462" mass="53897">MTPVLPFIKKQIISEQFDDTPEHFQVYTERQLDKIEALAQLSDEQRFEMKVVANVLPFRVNRYVIDNLINWRDIPADPIFQLVFPQKGMLSQDDFEQMAVVLRNTSDRSIILEKANEIRRRLNPHPAEQQSLNVPYIEDAPIEGIQHKYRETVLFFPSQGQVCHSFCSFCFRWAQFIGDKDLRFSNREAQKLHTYLSQHKNISDLLITGGDPMVMKTDHLVAYLEPMLKPEFAHIQTIRIGTKSLSFWPQRYVNDEDAAQLVSLLERMVKAGKHIAIMAHFNHWREMATPLVREAIQRLRAAGVVIRTQSPLLNHINNDPEVWAYMWREQVHQGLVPYYMFVERDTGARRYFEVPLARAWEVYREALQHVSGLGRTARGPSMSTGPGKVEIQGIAQINGEKVFVLRFLQARNPDWVQRPFFAQFDPDATWLDQLQPAFGETKFFFQDEYDAMLNKQISPRAY</sequence>
<dbReference type="AlphaFoldDB" id="A0A1I4CCB7"/>
<dbReference type="GO" id="GO:0046872">
    <property type="term" value="F:metal ion binding"/>
    <property type="evidence" value="ECO:0007669"/>
    <property type="project" value="UniProtKB-KW"/>
</dbReference>
<evidence type="ECO:0000313" key="11">
    <source>
        <dbReference type="EMBL" id="SFK77957.1"/>
    </source>
</evidence>
<evidence type="ECO:0000256" key="10">
    <source>
        <dbReference type="PIRSR" id="PIRSR603739-50"/>
    </source>
</evidence>
<evidence type="ECO:0000256" key="8">
    <source>
        <dbReference type="ARBA" id="ARBA00023004"/>
    </source>
</evidence>
<evidence type="ECO:0000256" key="4">
    <source>
        <dbReference type="ARBA" id="ARBA00022485"/>
    </source>
</evidence>
<dbReference type="SUPFAM" id="SSF102114">
    <property type="entry name" value="Radical SAM enzymes"/>
    <property type="match status" value="1"/>
</dbReference>
<dbReference type="InterPro" id="IPR013785">
    <property type="entry name" value="Aldolase_TIM"/>
</dbReference>
<protein>
    <submittedName>
        <fullName evidence="11">L-lysine 2,3-aminomutase</fullName>
    </submittedName>
</protein>
<dbReference type="InterPro" id="IPR003739">
    <property type="entry name" value="Lys_aminomutase/Glu_NH3_mut"/>
</dbReference>
<dbReference type="SFLD" id="SFLDS00029">
    <property type="entry name" value="Radical_SAM"/>
    <property type="match status" value="1"/>
</dbReference>
<evidence type="ECO:0000256" key="2">
    <source>
        <dbReference type="ARBA" id="ARBA00001966"/>
    </source>
</evidence>
<comment type="cofactor">
    <cofactor evidence="1 10">
        <name>pyridoxal 5'-phosphate</name>
        <dbReference type="ChEBI" id="CHEBI:597326"/>
    </cofactor>
</comment>
<dbReference type="Proteomes" id="UP000199533">
    <property type="component" value="Unassembled WGS sequence"/>
</dbReference>
<evidence type="ECO:0000256" key="9">
    <source>
        <dbReference type="ARBA" id="ARBA00023014"/>
    </source>
</evidence>
<comment type="similarity">
    <text evidence="3">Belongs to the radical SAM superfamily. KamA family.</text>
</comment>
<keyword evidence="6" id="KW-0479">Metal-binding</keyword>
<keyword evidence="8" id="KW-0408">Iron</keyword>
<dbReference type="STRING" id="52441.SAMN05216302_101520"/>
<keyword evidence="12" id="KW-1185">Reference proteome</keyword>
<proteinExistence type="inferred from homology"/>
<gene>
    <name evidence="11" type="ORF">SAMN05216302_101520</name>
</gene>
<organism evidence="11 12">
    <name type="scientific">Nitrosomonas aestuarii</name>
    <dbReference type="NCBI Taxonomy" id="52441"/>
    <lineage>
        <taxon>Bacteria</taxon>
        <taxon>Pseudomonadati</taxon>
        <taxon>Pseudomonadota</taxon>
        <taxon>Betaproteobacteria</taxon>
        <taxon>Nitrosomonadales</taxon>
        <taxon>Nitrosomonadaceae</taxon>
        <taxon>Nitrosomonas</taxon>
    </lineage>
</organism>
<dbReference type="GO" id="GO:0051539">
    <property type="term" value="F:4 iron, 4 sulfur cluster binding"/>
    <property type="evidence" value="ECO:0007669"/>
    <property type="project" value="UniProtKB-KW"/>
</dbReference>
<dbReference type="PANTHER" id="PTHR30538:SF0">
    <property type="entry name" value="L-LYSINE 2,3-AMINOMUTASE AQ_1632-RELATED"/>
    <property type="match status" value="1"/>
</dbReference>
<comment type="cofactor">
    <cofactor evidence="2">
        <name>[4Fe-4S] cluster</name>
        <dbReference type="ChEBI" id="CHEBI:49883"/>
    </cofactor>
</comment>
<name>A0A1I4CCB7_9PROT</name>
<evidence type="ECO:0000256" key="7">
    <source>
        <dbReference type="ARBA" id="ARBA00022898"/>
    </source>
</evidence>
<dbReference type="GO" id="GO:0003824">
    <property type="term" value="F:catalytic activity"/>
    <property type="evidence" value="ECO:0007669"/>
    <property type="project" value="InterPro"/>
</dbReference>
<evidence type="ECO:0000256" key="5">
    <source>
        <dbReference type="ARBA" id="ARBA00022691"/>
    </source>
</evidence>
<dbReference type="EMBL" id="FOSP01000015">
    <property type="protein sequence ID" value="SFK77957.1"/>
    <property type="molecule type" value="Genomic_DNA"/>
</dbReference>
<dbReference type="RefSeq" id="WP_090699876.1">
    <property type="nucleotide sequence ID" value="NZ_FOSP01000015.1"/>
</dbReference>
<dbReference type="OrthoDB" id="9768064at2"/>
<evidence type="ECO:0000256" key="3">
    <source>
        <dbReference type="ARBA" id="ARBA00008703"/>
    </source>
</evidence>
<keyword evidence="7 10" id="KW-0663">Pyridoxal phosphate</keyword>
<keyword evidence="5" id="KW-0949">S-adenosyl-L-methionine</keyword>
<evidence type="ECO:0000256" key="1">
    <source>
        <dbReference type="ARBA" id="ARBA00001933"/>
    </source>
</evidence>
<dbReference type="InterPro" id="IPR007197">
    <property type="entry name" value="rSAM"/>
</dbReference>
<feature type="modified residue" description="N6-(pyridoxal phosphate)lysine" evidence="10">
    <location>
        <position position="388"/>
    </location>
</feature>
<accession>A0A1I4CCB7</accession>
<reference evidence="12" key="1">
    <citation type="submission" date="2016-10" db="EMBL/GenBank/DDBJ databases">
        <authorList>
            <person name="Varghese N."/>
            <person name="Submissions S."/>
        </authorList>
    </citation>
    <scope>NUCLEOTIDE SEQUENCE [LARGE SCALE GENOMIC DNA]</scope>
    <source>
        <strain evidence="12">Nm69</strain>
    </source>
</reference>
<dbReference type="SFLD" id="SFLDG01070">
    <property type="entry name" value="PLP-dependent"/>
    <property type="match status" value="1"/>
</dbReference>
<evidence type="ECO:0000313" key="12">
    <source>
        <dbReference type="Proteomes" id="UP000199533"/>
    </source>
</evidence>
<dbReference type="PANTHER" id="PTHR30538">
    <property type="entry name" value="LYSINE 2,3-AMINOMUTASE-RELATED"/>
    <property type="match status" value="1"/>
</dbReference>
<dbReference type="InterPro" id="IPR058240">
    <property type="entry name" value="rSAM_sf"/>
</dbReference>
<keyword evidence="4" id="KW-0004">4Fe-4S</keyword>
<dbReference type="Gene3D" id="3.20.20.70">
    <property type="entry name" value="Aldolase class I"/>
    <property type="match status" value="1"/>
</dbReference>